<dbReference type="Gene3D" id="1.20.144.10">
    <property type="entry name" value="Phosphatidic acid phosphatase type 2/haloperoxidase"/>
    <property type="match status" value="1"/>
</dbReference>
<dbReference type="PANTHER" id="PTHR14969:SF13">
    <property type="entry name" value="AT30094P"/>
    <property type="match status" value="1"/>
</dbReference>
<comment type="caution">
    <text evidence="3">The sequence shown here is derived from an EMBL/GenBank/DDBJ whole genome shotgun (WGS) entry which is preliminary data.</text>
</comment>
<keyword evidence="1" id="KW-0812">Transmembrane</keyword>
<sequence length="235" mass="26347">MATLNSTRLEEALAVLCLDCTRYDASDQLAKVLAIVSLTPYLAIFQVASVVYSRRQLHDAWTLAGMIICAAVAKFLKAAIRHSRPASLCERLGNCNEYGMPSSHTQLIFFAFVTYMLHITRTPASSLPAVRWQRAFHMAQGAALGLLAVAVAYSRTYLGYHTIIQVVAGAVIGSALAVMWFLLVQRWLAGAVFPTLQRWPIVKALGFKDVWRENPDEVLYKEREWYELRGARKRP</sequence>
<proteinExistence type="predicted"/>
<reference evidence="3 4" key="1">
    <citation type="submission" date="2024-06" db="EMBL/GenBank/DDBJ databases">
        <authorList>
            <person name="Kraege A."/>
            <person name="Thomma B."/>
        </authorList>
    </citation>
    <scope>NUCLEOTIDE SEQUENCE [LARGE SCALE GENOMIC DNA]</scope>
</reference>
<evidence type="ECO:0000313" key="3">
    <source>
        <dbReference type="EMBL" id="CAL5229242.1"/>
    </source>
</evidence>
<dbReference type="SMART" id="SM00014">
    <property type="entry name" value="acidPPc"/>
    <property type="match status" value="1"/>
</dbReference>
<feature type="transmembrane region" description="Helical" evidence="1">
    <location>
        <begin position="163"/>
        <end position="183"/>
    </location>
</feature>
<dbReference type="SUPFAM" id="SSF48317">
    <property type="entry name" value="Acid phosphatase/Vanadium-dependent haloperoxidase"/>
    <property type="match status" value="1"/>
</dbReference>
<protein>
    <submittedName>
        <fullName evidence="3">G12529 protein</fullName>
    </submittedName>
</protein>
<evidence type="ECO:0000256" key="1">
    <source>
        <dbReference type="SAM" id="Phobius"/>
    </source>
</evidence>
<keyword evidence="4" id="KW-1185">Reference proteome</keyword>
<dbReference type="EMBL" id="CAXHTA020000020">
    <property type="protein sequence ID" value="CAL5229242.1"/>
    <property type="molecule type" value="Genomic_DNA"/>
</dbReference>
<feature type="transmembrane region" description="Helical" evidence="1">
    <location>
        <begin position="60"/>
        <end position="80"/>
    </location>
</feature>
<accession>A0ABP1GAX3</accession>
<evidence type="ECO:0000259" key="2">
    <source>
        <dbReference type="SMART" id="SM00014"/>
    </source>
</evidence>
<feature type="transmembrane region" description="Helical" evidence="1">
    <location>
        <begin position="138"/>
        <end position="157"/>
    </location>
</feature>
<evidence type="ECO:0000313" key="4">
    <source>
        <dbReference type="Proteomes" id="UP001497392"/>
    </source>
</evidence>
<keyword evidence="1" id="KW-0472">Membrane</keyword>
<feature type="domain" description="Phosphatidic acid phosphatase type 2/haloperoxidase" evidence="2">
    <location>
        <begin position="62"/>
        <end position="181"/>
    </location>
</feature>
<name>A0ABP1GAX3_9CHLO</name>
<organism evidence="3 4">
    <name type="scientific">Coccomyxa viridis</name>
    <dbReference type="NCBI Taxonomy" id="1274662"/>
    <lineage>
        <taxon>Eukaryota</taxon>
        <taxon>Viridiplantae</taxon>
        <taxon>Chlorophyta</taxon>
        <taxon>core chlorophytes</taxon>
        <taxon>Trebouxiophyceae</taxon>
        <taxon>Trebouxiophyceae incertae sedis</taxon>
        <taxon>Coccomyxaceae</taxon>
        <taxon>Coccomyxa</taxon>
    </lineage>
</organism>
<dbReference type="Proteomes" id="UP001497392">
    <property type="component" value="Unassembled WGS sequence"/>
</dbReference>
<keyword evidence="1" id="KW-1133">Transmembrane helix</keyword>
<feature type="transmembrane region" description="Helical" evidence="1">
    <location>
        <begin position="32"/>
        <end position="53"/>
    </location>
</feature>
<dbReference type="InterPro" id="IPR036938">
    <property type="entry name" value="PAP2/HPO_sf"/>
</dbReference>
<dbReference type="InterPro" id="IPR000326">
    <property type="entry name" value="PAP2/HPO"/>
</dbReference>
<dbReference type="Pfam" id="PF01569">
    <property type="entry name" value="PAP2"/>
    <property type="match status" value="1"/>
</dbReference>
<dbReference type="PANTHER" id="PTHR14969">
    <property type="entry name" value="SPHINGOSINE-1-PHOSPHATE PHOSPHOHYDROLASE"/>
    <property type="match status" value="1"/>
</dbReference>
<gene>
    <name evidence="3" type="primary">g12529</name>
    <name evidence="3" type="ORF">VP750_LOCUS11148</name>
</gene>